<dbReference type="InterPro" id="IPR041698">
    <property type="entry name" value="Methyltransf_25"/>
</dbReference>
<dbReference type="InterPro" id="IPR029063">
    <property type="entry name" value="SAM-dependent_MTases_sf"/>
</dbReference>
<gene>
    <name evidence="4" type="ORF">FRUB_09597</name>
</gene>
<dbReference type="EMBL" id="NIDE01000019">
    <property type="protein sequence ID" value="OWK34755.1"/>
    <property type="molecule type" value="Genomic_DNA"/>
</dbReference>
<dbReference type="CDD" id="cd02440">
    <property type="entry name" value="AdoMet_MTases"/>
    <property type="match status" value="1"/>
</dbReference>
<evidence type="ECO:0000313" key="5">
    <source>
        <dbReference type="Proteomes" id="UP000214646"/>
    </source>
</evidence>
<dbReference type="Proteomes" id="UP000214646">
    <property type="component" value="Unassembled WGS sequence"/>
</dbReference>
<comment type="caution">
    <text evidence="4">The sequence shown here is derived from an EMBL/GenBank/DDBJ whole genome shotgun (WGS) entry which is preliminary data.</text>
</comment>
<evidence type="ECO:0000256" key="1">
    <source>
        <dbReference type="ARBA" id="ARBA00022603"/>
    </source>
</evidence>
<protein>
    <submittedName>
        <fullName evidence="4">Trans-aconitate 2-methyltransferase</fullName>
    </submittedName>
</protein>
<keyword evidence="1 4" id="KW-0489">Methyltransferase</keyword>
<proteinExistence type="predicted"/>
<dbReference type="GO" id="GO:0032259">
    <property type="term" value="P:methylation"/>
    <property type="evidence" value="ECO:0007669"/>
    <property type="project" value="UniProtKB-KW"/>
</dbReference>
<dbReference type="Gene3D" id="3.40.50.150">
    <property type="entry name" value="Vaccinia Virus protein VP39"/>
    <property type="match status" value="1"/>
</dbReference>
<sequence length="262" mass="29362">METKEHSMWDAATYLKFSDERSRPFADLMSQVRTAEPEWIIDLGCGTGALAKTLSERWPGARVVGVDSSKEMLSQATPLAIPGRLEYEQADIATWSTQRPLDLVVSNAALQWVNDHDGVLTRLAKMLVPGGTLAVQMPDRSHTPSQVAVEDAVADPRWSSTLQNVGLHRKSVEPLAWYVHHLHDLGFKVNAWETTYYHILTGENPVLEWLKGTALRPLLACLRGEQTEEFLRVLGSRLKDAYPAREGITVFPMPRVFFVATR</sequence>
<reference evidence="5" key="1">
    <citation type="submission" date="2017-06" db="EMBL/GenBank/DDBJ databases">
        <title>Genome analysis of Fimbriiglobus ruber SP5, the first member of the order Planctomycetales with confirmed chitinolytic capability.</title>
        <authorList>
            <person name="Ravin N.V."/>
            <person name="Rakitin A.L."/>
            <person name="Ivanova A.A."/>
            <person name="Beletsky A.V."/>
            <person name="Kulichevskaya I.S."/>
            <person name="Mardanov A.V."/>
            <person name="Dedysh S.N."/>
        </authorList>
    </citation>
    <scope>NUCLEOTIDE SEQUENCE [LARGE SCALE GENOMIC DNA]</scope>
    <source>
        <strain evidence="5">SP5</strain>
    </source>
</reference>
<dbReference type="PANTHER" id="PTHR43861">
    <property type="entry name" value="TRANS-ACONITATE 2-METHYLTRANSFERASE-RELATED"/>
    <property type="match status" value="1"/>
</dbReference>
<dbReference type="PANTHER" id="PTHR43861:SF1">
    <property type="entry name" value="TRANS-ACONITATE 2-METHYLTRANSFERASE"/>
    <property type="match status" value="1"/>
</dbReference>
<dbReference type="AlphaFoldDB" id="A0A225DED2"/>
<evidence type="ECO:0000259" key="3">
    <source>
        <dbReference type="Pfam" id="PF13649"/>
    </source>
</evidence>
<keyword evidence="2 4" id="KW-0808">Transferase</keyword>
<dbReference type="SUPFAM" id="SSF53335">
    <property type="entry name" value="S-adenosyl-L-methionine-dependent methyltransferases"/>
    <property type="match status" value="1"/>
</dbReference>
<dbReference type="Pfam" id="PF13649">
    <property type="entry name" value="Methyltransf_25"/>
    <property type="match status" value="1"/>
</dbReference>
<organism evidence="4 5">
    <name type="scientific">Fimbriiglobus ruber</name>
    <dbReference type="NCBI Taxonomy" id="1908690"/>
    <lineage>
        <taxon>Bacteria</taxon>
        <taxon>Pseudomonadati</taxon>
        <taxon>Planctomycetota</taxon>
        <taxon>Planctomycetia</taxon>
        <taxon>Gemmatales</taxon>
        <taxon>Gemmataceae</taxon>
        <taxon>Fimbriiglobus</taxon>
    </lineage>
</organism>
<name>A0A225DED2_9BACT</name>
<dbReference type="GO" id="GO:0030798">
    <property type="term" value="F:trans-aconitate 2-methyltransferase activity"/>
    <property type="evidence" value="ECO:0007669"/>
    <property type="project" value="InterPro"/>
</dbReference>
<keyword evidence="5" id="KW-1185">Reference proteome</keyword>
<accession>A0A225DED2</accession>
<dbReference type="Gene3D" id="1.10.150.290">
    <property type="entry name" value="S-adenosyl-L-methionine-dependent methyltransferases"/>
    <property type="match status" value="1"/>
</dbReference>
<feature type="domain" description="Methyltransferase" evidence="3">
    <location>
        <begin position="40"/>
        <end position="131"/>
    </location>
</feature>
<evidence type="ECO:0000256" key="2">
    <source>
        <dbReference type="ARBA" id="ARBA00022679"/>
    </source>
</evidence>
<dbReference type="InterPro" id="IPR023149">
    <property type="entry name" value="Trans_acon_MeTrfase_C"/>
</dbReference>
<evidence type="ECO:0000313" key="4">
    <source>
        <dbReference type="EMBL" id="OWK34755.1"/>
    </source>
</evidence>